<feature type="domain" description="CzcB-like barrel-sandwich hybrid" evidence="4">
    <location>
        <begin position="86"/>
        <end position="231"/>
    </location>
</feature>
<comment type="similarity">
    <text evidence="1">Belongs to the membrane fusion protein (MFP) (TC 8.A.1) family.</text>
</comment>
<dbReference type="Gene3D" id="2.40.50.100">
    <property type="match status" value="1"/>
</dbReference>
<dbReference type="GO" id="GO:0030313">
    <property type="term" value="C:cell envelope"/>
    <property type="evidence" value="ECO:0007669"/>
    <property type="project" value="TreeGrafter"/>
</dbReference>
<dbReference type="Proteomes" id="UP000294850">
    <property type="component" value="Unassembled WGS sequence"/>
</dbReference>
<proteinExistence type="inferred from homology"/>
<dbReference type="EMBL" id="SMFL01000007">
    <property type="protein sequence ID" value="TDE13240.1"/>
    <property type="molecule type" value="Genomic_DNA"/>
</dbReference>
<dbReference type="Gene3D" id="1.10.287.470">
    <property type="entry name" value="Helix hairpin bin"/>
    <property type="match status" value="1"/>
</dbReference>
<reference evidence="5 6" key="1">
    <citation type="submission" date="2019-03" db="EMBL/GenBank/DDBJ databases">
        <title>Dyadobacter AR-3-6 sp. nov., isolated from arctic soil.</title>
        <authorList>
            <person name="Chaudhary D.K."/>
        </authorList>
    </citation>
    <scope>NUCLEOTIDE SEQUENCE [LARGE SCALE GENOMIC DNA]</scope>
    <source>
        <strain evidence="5 6">AR-3-6</strain>
    </source>
</reference>
<dbReference type="InterPro" id="IPR006143">
    <property type="entry name" value="RND_pump_MFP"/>
</dbReference>
<feature type="chain" id="PRO_5020498132" evidence="3">
    <location>
        <begin position="25"/>
        <end position="394"/>
    </location>
</feature>
<keyword evidence="6" id="KW-1185">Reference proteome</keyword>
<dbReference type="AlphaFoldDB" id="A0A4R5DMH0"/>
<dbReference type="InterPro" id="IPR058647">
    <property type="entry name" value="BSH_CzcB-like"/>
</dbReference>
<dbReference type="Gene3D" id="2.40.420.20">
    <property type="match status" value="1"/>
</dbReference>
<keyword evidence="2" id="KW-0813">Transport</keyword>
<dbReference type="GO" id="GO:0016020">
    <property type="term" value="C:membrane"/>
    <property type="evidence" value="ECO:0007669"/>
    <property type="project" value="InterPro"/>
</dbReference>
<protein>
    <submittedName>
        <fullName evidence="5">Efflux RND transporter periplasmic adaptor subunit</fullName>
    </submittedName>
</protein>
<evidence type="ECO:0000259" key="4">
    <source>
        <dbReference type="Pfam" id="PF25973"/>
    </source>
</evidence>
<feature type="signal peptide" evidence="3">
    <location>
        <begin position="1"/>
        <end position="24"/>
    </location>
</feature>
<dbReference type="PROSITE" id="PS51257">
    <property type="entry name" value="PROKAR_LIPOPROTEIN"/>
    <property type="match status" value="1"/>
</dbReference>
<comment type="caution">
    <text evidence="5">The sequence shown here is derived from an EMBL/GenBank/DDBJ whole genome shotgun (WGS) entry which is preliminary data.</text>
</comment>
<dbReference type="Gene3D" id="2.40.30.170">
    <property type="match status" value="1"/>
</dbReference>
<organism evidence="5 6">
    <name type="scientific">Dyadobacter psychrotolerans</name>
    <dbReference type="NCBI Taxonomy" id="2541721"/>
    <lineage>
        <taxon>Bacteria</taxon>
        <taxon>Pseudomonadati</taxon>
        <taxon>Bacteroidota</taxon>
        <taxon>Cytophagia</taxon>
        <taxon>Cytophagales</taxon>
        <taxon>Spirosomataceae</taxon>
        <taxon>Dyadobacter</taxon>
    </lineage>
</organism>
<evidence type="ECO:0000256" key="3">
    <source>
        <dbReference type="SAM" id="SignalP"/>
    </source>
</evidence>
<accession>A0A4R5DMH0</accession>
<dbReference type="InterPro" id="IPR051909">
    <property type="entry name" value="MFP_Cation_Efflux"/>
</dbReference>
<dbReference type="RefSeq" id="WP_131959962.1">
    <property type="nucleotide sequence ID" value="NZ_SMFL01000007.1"/>
</dbReference>
<keyword evidence="3" id="KW-0732">Signal</keyword>
<evidence type="ECO:0000313" key="6">
    <source>
        <dbReference type="Proteomes" id="UP000294850"/>
    </source>
</evidence>
<dbReference type="NCBIfam" id="TIGR01730">
    <property type="entry name" value="RND_mfp"/>
    <property type="match status" value="1"/>
</dbReference>
<name>A0A4R5DMH0_9BACT</name>
<dbReference type="OrthoDB" id="9814657at2"/>
<dbReference type="Pfam" id="PF25973">
    <property type="entry name" value="BSH_CzcB"/>
    <property type="match status" value="1"/>
</dbReference>
<evidence type="ECO:0000256" key="2">
    <source>
        <dbReference type="ARBA" id="ARBA00022448"/>
    </source>
</evidence>
<sequence length="394" mass="42547">MKNIKSILLSSALGLILLSACGKKQDTTSEDAVKKDSTALSAQADEITFSKDQYTMAGIQTGKVESRNLNSIIKATGMIDVEPSSVVTISAPLGGYIKSAGLLAGQAIKKGQVIATLENPEFIDIQQQYLESSSRVTLLQKEFDRQQLLRSQDVNAAKTLQQVTSDLQVMKSKLAALEAKISMAGINKAALSEGKILPSAHLYSPITGYVRTSNINIGKYVNPTDVLFELAKNGELHLALNVFEKDINQIRVGQSIRFGLGSQQQVDRTATVFLIGKATADDRMIPVHCHLPKSSAKGLLPGMYVKAWIEKAADAVPILPNEAVVQSEGKDYIFIQTAQSEKGFTYKMVPVKKGIQQDNLTQVTFPSTVASDAIIVTKGAYTLLSALINASQEE</sequence>
<dbReference type="GO" id="GO:0022857">
    <property type="term" value="F:transmembrane transporter activity"/>
    <property type="evidence" value="ECO:0007669"/>
    <property type="project" value="InterPro"/>
</dbReference>
<dbReference type="SUPFAM" id="SSF111369">
    <property type="entry name" value="HlyD-like secretion proteins"/>
    <property type="match status" value="1"/>
</dbReference>
<dbReference type="GO" id="GO:0015679">
    <property type="term" value="P:plasma membrane copper ion transport"/>
    <property type="evidence" value="ECO:0007669"/>
    <property type="project" value="TreeGrafter"/>
</dbReference>
<evidence type="ECO:0000313" key="5">
    <source>
        <dbReference type="EMBL" id="TDE13240.1"/>
    </source>
</evidence>
<dbReference type="PANTHER" id="PTHR30097:SF4">
    <property type="entry name" value="SLR6042 PROTEIN"/>
    <property type="match status" value="1"/>
</dbReference>
<evidence type="ECO:0000256" key="1">
    <source>
        <dbReference type="ARBA" id="ARBA00009477"/>
    </source>
</evidence>
<gene>
    <name evidence="5" type="ORF">E0F88_19510</name>
</gene>
<dbReference type="PANTHER" id="PTHR30097">
    <property type="entry name" value="CATION EFFLUX SYSTEM PROTEIN CUSB"/>
    <property type="match status" value="1"/>
</dbReference>
<dbReference type="GO" id="GO:0060003">
    <property type="term" value="P:copper ion export"/>
    <property type="evidence" value="ECO:0007669"/>
    <property type="project" value="TreeGrafter"/>
</dbReference>